<accession>M2M5R3</accession>
<dbReference type="GeneID" id="19110676"/>
<feature type="transmembrane region" description="Helical" evidence="6">
    <location>
        <begin position="469"/>
        <end position="487"/>
    </location>
</feature>
<feature type="transmembrane region" description="Helical" evidence="6">
    <location>
        <begin position="507"/>
        <end position="525"/>
    </location>
</feature>
<dbReference type="KEGG" id="bcom:BAUCODRAFT_28182"/>
<dbReference type="InterPro" id="IPR023041">
    <property type="entry name" value="Glucose_rcpt_Git3-like_N"/>
</dbReference>
<dbReference type="PANTHER" id="PTHR23112:SF37">
    <property type="entry name" value="G PROTEIN-COUPLED RECEPTOR GPR1"/>
    <property type="match status" value="1"/>
</dbReference>
<feature type="compositionally biased region" description="Polar residues" evidence="5">
    <location>
        <begin position="369"/>
        <end position="379"/>
    </location>
</feature>
<evidence type="ECO:0000256" key="5">
    <source>
        <dbReference type="SAM" id="MobiDB-lite"/>
    </source>
</evidence>
<keyword evidence="2 6" id="KW-0812">Transmembrane</keyword>
<evidence type="ECO:0000259" key="7">
    <source>
        <dbReference type="Pfam" id="PF11710"/>
    </source>
</evidence>
<dbReference type="InterPro" id="IPR022596">
    <property type="entry name" value="GPR1/2/3_C"/>
</dbReference>
<dbReference type="EMBL" id="KB445563">
    <property type="protein sequence ID" value="EMC91971.1"/>
    <property type="molecule type" value="Genomic_DNA"/>
</dbReference>
<feature type="compositionally biased region" description="Low complexity" evidence="5">
    <location>
        <begin position="609"/>
        <end position="622"/>
    </location>
</feature>
<feature type="region of interest" description="Disordered" evidence="5">
    <location>
        <begin position="325"/>
        <end position="383"/>
    </location>
</feature>
<dbReference type="SUPFAM" id="SSF81321">
    <property type="entry name" value="Family A G protein-coupled receptor-like"/>
    <property type="match status" value="1"/>
</dbReference>
<gene>
    <name evidence="9" type="ORF">BAUCODRAFT_28182</name>
</gene>
<dbReference type="HOGENOM" id="CLU_017709_1_1_1"/>
<evidence type="ECO:0000256" key="2">
    <source>
        <dbReference type="ARBA" id="ARBA00022692"/>
    </source>
</evidence>
<comment type="subcellular location">
    <subcellularLocation>
        <location evidence="1">Membrane</location>
        <topology evidence="1">Multi-pass membrane protein</topology>
    </subcellularLocation>
</comment>
<name>M2M5R3_BAUPA</name>
<keyword evidence="3 6" id="KW-1133">Transmembrane helix</keyword>
<protein>
    <recommendedName>
        <fullName evidence="11">G-protein coupled receptors family 1 profile domain-containing protein</fullName>
    </recommendedName>
</protein>
<dbReference type="GO" id="GO:0005886">
    <property type="term" value="C:plasma membrane"/>
    <property type="evidence" value="ECO:0007669"/>
    <property type="project" value="TreeGrafter"/>
</dbReference>
<dbReference type="AlphaFoldDB" id="M2M5R3"/>
<feature type="region of interest" description="Disordered" evidence="5">
    <location>
        <begin position="664"/>
        <end position="707"/>
    </location>
</feature>
<reference evidence="9" key="1">
    <citation type="journal article" date="2012" name="PLoS Pathog.">
        <title>Diverse lifestyles and strategies of plant pathogenesis encoded in the genomes of eighteen Dothideomycetes fungi.</title>
        <authorList>
            <person name="Ohm R.A."/>
            <person name="Feau N."/>
            <person name="Henrissat B."/>
            <person name="Schoch C.L."/>
            <person name="Horwitz B.A."/>
            <person name="Barry K.W."/>
            <person name="Condon B.J."/>
            <person name="Copeland A.C."/>
            <person name="Dhillon B."/>
            <person name="Glaser F."/>
            <person name="Hesse C.N."/>
            <person name="Kosti I."/>
            <person name="LaButti K."/>
            <person name="Lindquist E.A."/>
            <person name="Lucas S."/>
            <person name="Salamov A.A."/>
            <person name="Bradshaw R.E."/>
            <person name="Ciuffetti L."/>
            <person name="Hamelin R.C."/>
            <person name="Kema G.H.J."/>
            <person name="Lawrence C."/>
            <person name="Scott J.A."/>
            <person name="Spatafora J.W."/>
            <person name="Turgeon B.G."/>
            <person name="de Wit P.J.G.M."/>
            <person name="Zhong S."/>
            <person name="Goodwin S.B."/>
            <person name="Grigoriev I.V."/>
        </authorList>
    </citation>
    <scope>NUCLEOTIDE SEQUENCE [LARGE SCALE GENOMIC DNA]</scope>
    <source>
        <strain evidence="9">UAMH 10762</strain>
    </source>
</reference>
<dbReference type="STRING" id="717646.M2M5R3"/>
<evidence type="ECO:0000313" key="10">
    <source>
        <dbReference type="Proteomes" id="UP000011761"/>
    </source>
</evidence>
<feature type="compositionally biased region" description="Basic and acidic residues" evidence="5">
    <location>
        <begin position="677"/>
        <end position="698"/>
    </location>
</feature>
<keyword evidence="10" id="KW-1185">Reference proteome</keyword>
<evidence type="ECO:0008006" key="11">
    <source>
        <dbReference type="Google" id="ProtNLM"/>
    </source>
</evidence>
<organism evidence="9 10">
    <name type="scientific">Baudoinia panamericana (strain UAMH 10762)</name>
    <name type="common">Angels' share fungus</name>
    <name type="synonym">Baudoinia compniacensis (strain UAMH 10762)</name>
    <dbReference type="NCBI Taxonomy" id="717646"/>
    <lineage>
        <taxon>Eukaryota</taxon>
        <taxon>Fungi</taxon>
        <taxon>Dikarya</taxon>
        <taxon>Ascomycota</taxon>
        <taxon>Pezizomycotina</taxon>
        <taxon>Dothideomycetes</taxon>
        <taxon>Dothideomycetidae</taxon>
        <taxon>Mycosphaerellales</taxon>
        <taxon>Teratosphaeriaceae</taxon>
        <taxon>Baudoinia</taxon>
    </lineage>
</organism>
<evidence type="ECO:0000256" key="3">
    <source>
        <dbReference type="ARBA" id="ARBA00022989"/>
    </source>
</evidence>
<feature type="transmembrane region" description="Helical" evidence="6">
    <location>
        <begin position="66"/>
        <end position="88"/>
    </location>
</feature>
<feature type="domain" description="G protein-coupled receptor GPR1/2/3 C-terminal" evidence="8">
    <location>
        <begin position="459"/>
        <end position="532"/>
    </location>
</feature>
<dbReference type="Proteomes" id="UP000011761">
    <property type="component" value="Unassembled WGS sequence"/>
</dbReference>
<dbReference type="RefSeq" id="XP_007680861.1">
    <property type="nucleotide sequence ID" value="XM_007682671.1"/>
</dbReference>
<evidence type="ECO:0000313" key="9">
    <source>
        <dbReference type="EMBL" id="EMC91971.1"/>
    </source>
</evidence>
<evidence type="ECO:0000256" key="1">
    <source>
        <dbReference type="ARBA" id="ARBA00004141"/>
    </source>
</evidence>
<feature type="transmembrane region" description="Helical" evidence="6">
    <location>
        <begin position="183"/>
        <end position="204"/>
    </location>
</feature>
<sequence length="707" mass="78416">MPSIPSTVADLAVAIANSTRNSSHVTITPGPETLHLQLARHASPGIDNANSVNTSLILASHERHEIQLMATITSSVSVLAALCALYWFYMMRRNFRRDLVLMLICADFWKSLWYLIYTSNALAHGQAISGSKLCQASGYLLQIGIESCAFSSDVAILLMSLHLSLQIFPPKDSFLGHDGLYRIRYLVVVAWIIIPNISASLAFVNPRLPYVATGAFCYLPIRPYWYRIALSWAPRYLIWLYIMFVAIRIYRHVGKEFEVFGAEKDRSSSVEMPGRSAVATVMATQALATIKLSPTPPTFDADLEKQVSNEEDVAPDDTHVVASESTSFKVARSHRSDSTPSLAYPSSRRPSGPNWSTAFGFPVEPLTGPVSTKSASNSRRGSRQIAAGVMAEDFAPASTPDLTRHRGSIVTLSSMRSHTQSIDSAHVLPPIKEDKRTSASTEGSITVAQNAATSPVDVRRRAIQRQLRLLFIYPVIYIILWTVPFIFHCFDYSDHYAQHPIFQLSAVNTFCQCFLGFADVCVFCWREKPWRHVPGSDGTFLGSLCFWRFCFQEEWVRRESKAPQAAASSDQKAGIENAGPAQSQTGLIGAIKRFSLSFTYSPRSLEASNASAAPSSAGPPGSIVHRRTRSGGSDRKQMEIEHAHRRLALERKDYEAQRRSLNERRASVISMQQSAEGGKEWWERHHQDALREDVEPKDGGQSGGGRV</sequence>
<feature type="domain" description="Glucose receptor Git3-like N-terminal" evidence="7">
    <location>
        <begin position="65"/>
        <end position="258"/>
    </location>
</feature>
<dbReference type="OMA" id="FWFFRMR"/>
<dbReference type="eggNOG" id="ENOG502QU8E">
    <property type="taxonomic scope" value="Eukaryota"/>
</dbReference>
<feature type="transmembrane region" description="Helical" evidence="6">
    <location>
        <begin position="224"/>
        <end position="247"/>
    </location>
</feature>
<evidence type="ECO:0000259" key="8">
    <source>
        <dbReference type="Pfam" id="PF11970"/>
    </source>
</evidence>
<feature type="region of interest" description="Disordered" evidence="5">
    <location>
        <begin position="609"/>
        <end position="636"/>
    </location>
</feature>
<evidence type="ECO:0000256" key="6">
    <source>
        <dbReference type="SAM" id="Phobius"/>
    </source>
</evidence>
<proteinExistence type="predicted"/>
<dbReference type="Pfam" id="PF11710">
    <property type="entry name" value="Git3"/>
    <property type="match status" value="1"/>
</dbReference>
<evidence type="ECO:0000256" key="4">
    <source>
        <dbReference type="ARBA" id="ARBA00023136"/>
    </source>
</evidence>
<keyword evidence="4 6" id="KW-0472">Membrane</keyword>
<dbReference type="Pfam" id="PF11970">
    <property type="entry name" value="GPR_Gpa2_C"/>
    <property type="match status" value="1"/>
</dbReference>
<dbReference type="GO" id="GO:0004930">
    <property type="term" value="F:G protein-coupled receptor activity"/>
    <property type="evidence" value="ECO:0007669"/>
    <property type="project" value="TreeGrafter"/>
</dbReference>
<dbReference type="OrthoDB" id="5368598at2759"/>
<dbReference type="GO" id="GO:0007189">
    <property type="term" value="P:adenylate cyclase-activating G protein-coupled receptor signaling pathway"/>
    <property type="evidence" value="ECO:0007669"/>
    <property type="project" value="TreeGrafter"/>
</dbReference>
<dbReference type="PANTHER" id="PTHR23112">
    <property type="entry name" value="G PROTEIN-COUPLED RECEPTOR 157-RELATED"/>
    <property type="match status" value="1"/>
</dbReference>